<dbReference type="Proteomes" id="UP001470230">
    <property type="component" value="Unassembled WGS sequence"/>
</dbReference>
<comment type="caution">
    <text evidence="2">The sequence shown here is derived from an EMBL/GenBank/DDBJ whole genome shotgun (WGS) entry which is preliminary data.</text>
</comment>
<accession>A0ABR2KLL4</accession>
<proteinExistence type="predicted"/>
<organism evidence="2 3">
    <name type="scientific">Tritrichomonas musculus</name>
    <dbReference type="NCBI Taxonomy" id="1915356"/>
    <lineage>
        <taxon>Eukaryota</taxon>
        <taxon>Metamonada</taxon>
        <taxon>Parabasalia</taxon>
        <taxon>Tritrichomonadida</taxon>
        <taxon>Tritrichomonadidae</taxon>
        <taxon>Tritrichomonas</taxon>
    </lineage>
</organism>
<keyword evidence="3" id="KW-1185">Reference proteome</keyword>
<name>A0ABR2KLL4_9EUKA</name>
<evidence type="ECO:0000313" key="2">
    <source>
        <dbReference type="EMBL" id="KAK8892043.1"/>
    </source>
</evidence>
<dbReference type="EMBL" id="JAPFFF010000004">
    <property type="protein sequence ID" value="KAK8892043.1"/>
    <property type="molecule type" value="Genomic_DNA"/>
</dbReference>
<evidence type="ECO:0000313" key="3">
    <source>
        <dbReference type="Proteomes" id="UP001470230"/>
    </source>
</evidence>
<feature type="region of interest" description="Disordered" evidence="1">
    <location>
        <begin position="201"/>
        <end position="220"/>
    </location>
</feature>
<evidence type="ECO:0000256" key="1">
    <source>
        <dbReference type="SAM" id="MobiDB-lite"/>
    </source>
</evidence>
<gene>
    <name evidence="2" type="ORF">M9Y10_029265</name>
</gene>
<sequence length="244" mass="28992">MHLSDAAIDEFIIETDSIFDDKGENEGENYFHNFLNLCSFKPTVIDERSKIYYSQYFILLGNVDEYSRLLPKYKDEDVDKALERLEFYVNSKSRYFNDNQLLSFIASHFYQVDQERLKNLPLPVIEMILFNSKLVINDEDSLLSVINQLYEKDSSFSVLFGAVHFINASKLVLEEFKIEDLDTNIWKSISNRLMHFDDKDKDKNNIKNDKRHHNKDNENELNSFDKQTKYNFHFSFVLKNILFN</sequence>
<protein>
    <submittedName>
        <fullName evidence="2">Uncharacterized protein</fullName>
    </submittedName>
</protein>
<reference evidence="2 3" key="1">
    <citation type="submission" date="2024-04" db="EMBL/GenBank/DDBJ databases">
        <title>Tritrichomonas musculus Genome.</title>
        <authorList>
            <person name="Alves-Ferreira E."/>
            <person name="Grigg M."/>
            <person name="Lorenzi H."/>
            <person name="Galac M."/>
        </authorList>
    </citation>
    <scope>NUCLEOTIDE SEQUENCE [LARGE SCALE GENOMIC DNA]</scope>
    <source>
        <strain evidence="2 3">EAF2021</strain>
    </source>
</reference>